<gene>
    <name evidence="6" type="ORF">EHQ10_16765</name>
</gene>
<comment type="similarity">
    <text evidence="1">Belongs to the LysR transcriptional regulatory family.</text>
</comment>
<dbReference type="Proteomes" id="UP000297617">
    <property type="component" value="Unassembled WGS sequence"/>
</dbReference>
<feature type="domain" description="HTH lysR-type" evidence="5">
    <location>
        <begin position="1"/>
        <end position="58"/>
    </location>
</feature>
<evidence type="ECO:0000256" key="2">
    <source>
        <dbReference type="ARBA" id="ARBA00023015"/>
    </source>
</evidence>
<dbReference type="InterPro" id="IPR005119">
    <property type="entry name" value="LysR_subst-bd"/>
</dbReference>
<dbReference type="SUPFAM" id="SSF46785">
    <property type="entry name" value="Winged helix' DNA-binding domain"/>
    <property type="match status" value="1"/>
</dbReference>
<dbReference type="PRINTS" id="PR00039">
    <property type="entry name" value="HTHLYSR"/>
</dbReference>
<evidence type="ECO:0000256" key="1">
    <source>
        <dbReference type="ARBA" id="ARBA00009437"/>
    </source>
</evidence>
<dbReference type="PANTHER" id="PTHR30126:SF40">
    <property type="entry name" value="HTH-TYPE TRANSCRIPTIONAL REGULATOR GLTR"/>
    <property type="match status" value="1"/>
</dbReference>
<protein>
    <submittedName>
        <fullName evidence="6">LysR family transcriptional regulator</fullName>
    </submittedName>
</protein>
<accession>A0ABY2L3Z2</accession>
<keyword evidence="7" id="KW-1185">Reference proteome</keyword>
<dbReference type="Gene3D" id="1.10.10.10">
    <property type="entry name" value="Winged helix-like DNA-binding domain superfamily/Winged helix DNA-binding domain"/>
    <property type="match status" value="1"/>
</dbReference>
<keyword evidence="3" id="KW-0238">DNA-binding</keyword>
<keyword evidence="4" id="KW-0804">Transcription</keyword>
<dbReference type="Pfam" id="PF03466">
    <property type="entry name" value="LysR_substrate"/>
    <property type="match status" value="1"/>
</dbReference>
<comment type="caution">
    <text evidence="6">The sequence shown here is derived from an EMBL/GenBank/DDBJ whole genome shotgun (WGS) entry which is preliminary data.</text>
</comment>
<evidence type="ECO:0000313" key="6">
    <source>
        <dbReference type="EMBL" id="TGK46990.1"/>
    </source>
</evidence>
<evidence type="ECO:0000256" key="4">
    <source>
        <dbReference type="ARBA" id="ARBA00023163"/>
    </source>
</evidence>
<keyword evidence="2" id="KW-0805">Transcription regulation</keyword>
<dbReference type="SUPFAM" id="SSF53850">
    <property type="entry name" value="Periplasmic binding protein-like II"/>
    <property type="match status" value="1"/>
</dbReference>
<dbReference type="Gene3D" id="3.40.190.290">
    <property type="match status" value="1"/>
</dbReference>
<dbReference type="PROSITE" id="PS50931">
    <property type="entry name" value="HTH_LYSR"/>
    <property type="match status" value="1"/>
</dbReference>
<organism evidence="6 7">
    <name type="scientific">Leptospira bouyouniensis</name>
    <dbReference type="NCBI Taxonomy" id="2484911"/>
    <lineage>
        <taxon>Bacteria</taxon>
        <taxon>Pseudomonadati</taxon>
        <taxon>Spirochaetota</taxon>
        <taxon>Spirochaetia</taxon>
        <taxon>Leptospirales</taxon>
        <taxon>Leptospiraceae</taxon>
        <taxon>Leptospira</taxon>
    </lineage>
</organism>
<reference evidence="7" key="1">
    <citation type="journal article" date="2019" name="PLoS Negl. Trop. Dis.">
        <title>Revisiting the worldwide diversity of Leptospira species in the environment.</title>
        <authorList>
            <person name="Vincent A.T."/>
            <person name="Schiettekatte O."/>
            <person name="Bourhy P."/>
            <person name="Veyrier F.J."/>
            <person name="Picardeau M."/>
        </authorList>
    </citation>
    <scope>NUCLEOTIDE SEQUENCE [LARGE SCALE GENOMIC DNA]</scope>
    <source>
        <strain evidence="7">201800295</strain>
    </source>
</reference>
<evidence type="ECO:0000313" key="7">
    <source>
        <dbReference type="Proteomes" id="UP000297617"/>
    </source>
</evidence>
<name>A0ABY2L3Z2_9LEPT</name>
<evidence type="ECO:0000256" key="3">
    <source>
        <dbReference type="ARBA" id="ARBA00023125"/>
    </source>
</evidence>
<dbReference type="EMBL" id="RQFD01000016">
    <property type="protein sequence ID" value="TGK46990.1"/>
    <property type="molecule type" value="Genomic_DNA"/>
</dbReference>
<dbReference type="Pfam" id="PF00126">
    <property type="entry name" value="HTH_1"/>
    <property type="match status" value="1"/>
</dbReference>
<sequence>MEFRQIVYFLEISESGTFQKAAMRLGLTQPALSRQIFLLEKELGVIVLERGGRSVRLTHEGERFYQYSIRLKALWEEIQIGFSKENDLKGNFSISAGGTVSAWILPQILKEILNKRKGLSLSVREGDASETKNSVLKGEVDLGILTGPITEPSLNVIEFLSDQIFPCAAKDHPIFLKKKIKIEDLKKQPIVFFHPGSALRKAVEKKIKSFSKDYGPNIAMELRSVESVIKSLEAGLGIGFLSEYSMNPNLKKINFEAWNAERKFYLCYRKKSGPGLAMLAEEILKSAEKWKRNTNFNNFLN</sequence>
<dbReference type="CDD" id="cd05466">
    <property type="entry name" value="PBP2_LTTR_substrate"/>
    <property type="match status" value="1"/>
</dbReference>
<dbReference type="InterPro" id="IPR000847">
    <property type="entry name" value="LysR_HTH_N"/>
</dbReference>
<dbReference type="RefSeq" id="WP_135741457.1">
    <property type="nucleotide sequence ID" value="NZ_RQFD01000016.1"/>
</dbReference>
<dbReference type="InterPro" id="IPR036388">
    <property type="entry name" value="WH-like_DNA-bd_sf"/>
</dbReference>
<proteinExistence type="inferred from homology"/>
<dbReference type="PANTHER" id="PTHR30126">
    <property type="entry name" value="HTH-TYPE TRANSCRIPTIONAL REGULATOR"/>
    <property type="match status" value="1"/>
</dbReference>
<evidence type="ECO:0000259" key="5">
    <source>
        <dbReference type="PROSITE" id="PS50931"/>
    </source>
</evidence>
<dbReference type="InterPro" id="IPR036390">
    <property type="entry name" value="WH_DNA-bd_sf"/>
</dbReference>